<gene>
    <name evidence="1" type="ORF">IDH45_01180</name>
</gene>
<reference evidence="1" key="1">
    <citation type="submission" date="2020-09" db="EMBL/GenBank/DDBJ databases">
        <title>A novel bacterium of genus Paenibacillus, isolated from South China Sea.</title>
        <authorList>
            <person name="Huang H."/>
            <person name="Mo K."/>
            <person name="Hu Y."/>
        </authorList>
    </citation>
    <scope>NUCLEOTIDE SEQUENCE</scope>
    <source>
        <strain evidence="1">IB182363</strain>
    </source>
</reference>
<keyword evidence="2" id="KW-1185">Reference proteome</keyword>
<accession>A0A927GYM3</accession>
<proteinExistence type="predicted"/>
<dbReference type="AlphaFoldDB" id="A0A927GYM3"/>
<organism evidence="1 2">
    <name type="scientific">Paenibacillus oceani</name>
    <dbReference type="NCBI Taxonomy" id="2772510"/>
    <lineage>
        <taxon>Bacteria</taxon>
        <taxon>Bacillati</taxon>
        <taxon>Bacillota</taxon>
        <taxon>Bacilli</taxon>
        <taxon>Bacillales</taxon>
        <taxon>Paenibacillaceae</taxon>
        <taxon>Paenibacillus</taxon>
    </lineage>
</organism>
<name>A0A927GYM3_9BACL</name>
<comment type="caution">
    <text evidence="1">The sequence shown here is derived from an EMBL/GenBank/DDBJ whole genome shotgun (WGS) entry which is preliminary data.</text>
</comment>
<sequence length="225" mass="25716">MTKSIVDKLNLHKYEYAVILNQPEGSDYFAELTGYDTELPEDRAYDLIFAFVLDMESLKELVNRVIRQANLRKGGYLFAAYPKKGNKVYPTFIHRDDLLEGLGSDEDGYIGTSSVKFARMVGLDDVFTVVGFKEEAQGKAQTAAKPSQKVDDYIALIPNIEQDLSDSPELLTFYSSLTPGYRKDWARYVYSAKQEETIAKRRDEMKMIMGAGYKSRELYRKDHPN</sequence>
<dbReference type="Pfam" id="PF13376">
    <property type="entry name" value="OmdA"/>
    <property type="match status" value="1"/>
</dbReference>
<dbReference type="EMBL" id="JACXJA010000001">
    <property type="protein sequence ID" value="MBD2860599.1"/>
    <property type="molecule type" value="Genomic_DNA"/>
</dbReference>
<evidence type="ECO:0000313" key="2">
    <source>
        <dbReference type="Proteomes" id="UP000639396"/>
    </source>
</evidence>
<dbReference type="RefSeq" id="WP_190923852.1">
    <property type="nucleotide sequence ID" value="NZ_JACXJA010000001.1"/>
</dbReference>
<protein>
    <submittedName>
        <fullName evidence="1">YdeI/OmpD-associated family protein</fullName>
    </submittedName>
</protein>
<evidence type="ECO:0000313" key="1">
    <source>
        <dbReference type="EMBL" id="MBD2860599.1"/>
    </source>
</evidence>
<dbReference type="Proteomes" id="UP000639396">
    <property type="component" value="Unassembled WGS sequence"/>
</dbReference>